<feature type="signal peptide" evidence="1">
    <location>
        <begin position="1"/>
        <end position="23"/>
    </location>
</feature>
<proteinExistence type="predicted"/>
<name>A0A1I1R5E8_RUMAL</name>
<reference evidence="2 3" key="1">
    <citation type="submission" date="2016-10" db="EMBL/GenBank/DDBJ databases">
        <authorList>
            <person name="de Groot N.N."/>
        </authorList>
    </citation>
    <scope>NUCLEOTIDE SEQUENCE [LARGE SCALE GENOMIC DNA]</scope>
    <source>
        <strain evidence="2 3">AR67</strain>
    </source>
</reference>
<dbReference type="RefSeq" id="WP_074963343.1">
    <property type="nucleotide sequence ID" value="NZ_FOKQ01000059.1"/>
</dbReference>
<organism evidence="2 3">
    <name type="scientific">Ruminococcus albus</name>
    <dbReference type="NCBI Taxonomy" id="1264"/>
    <lineage>
        <taxon>Bacteria</taxon>
        <taxon>Bacillati</taxon>
        <taxon>Bacillota</taxon>
        <taxon>Clostridia</taxon>
        <taxon>Eubacteriales</taxon>
        <taxon>Oscillospiraceae</taxon>
        <taxon>Ruminococcus</taxon>
    </lineage>
</organism>
<evidence type="ECO:0000313" key="2">
    <source>
        <dbReference type="EMBL" id="SFD29601.1"/>
    </source>
</evidence>
<evidence type="ECO:0000313" key="3">
    <source>
        <dbReference type="Proteomes" id="UP000182192"/>
    </source>
</evidence>
<dbReference type="Proteomes" id="UP000182192">
    <property type="component" value="Unassembled WGS sequence"/>
</dbReference>
<evidence type="ECO:0000256" key="1">
    <source>
        <dbReference type="SAM" id="SignalP"/>
    </source>
</evidence>
<gene>
    <name evidence="2" type="ORF">SAMN02910406_03603</name>
</gene>
<keyword evidence="1" id="KW-0732">Signal</keyword>
<sequence>MKRIISAIAALTLAGMMSITAFASANTNFNYITEEELLPADAGTNVKFSVDPMYTVTIPSKVTLDTADVTKTIKVEGSEEGTIPMLPTGGSVVVSLTDAENGFDGTNLTVKASDTAKATYTVVGKNGVAGKDDVVAEFAFDPDQNADYYTQDVTFTAPQGVVYAGNYTDLLTFTVAVQSMGVNVSIIDYDPIAEEMVDTGDTITIPATSGLTWQEVAEFIPDEKFWDAVNEAYEQKTDTYPADTLYWNINQINGVSYYMGDKLYILYYLDEATDDLENLQFVKPTDEISDTIQYFALSIFDNLG</sequence>
<dbReference type="AlphaFoldDB" id="A0A1I1R5E8"/>
<dbReference type="EMBL" id="FOKQ01000059">
    <property type="protein sequence ID" value="SFD29601.1"/>
    <property type="molecule type" value="Genomic_DNA"/>
</dbReference>
<accession>A0A1I1R5E8</accession>
<feature type="chain" id="PRO_5010245907" evidence="1">
    <location>
        <begin position="24"/>
        <end position="304"/>
    </location>
</feature>
<dbReference type="OrthoDB" id="1819813at2"/>
<protein>
    <submittedName>
        <fullName evidence="2">Uncharacterized protein</fullName>
    </submittedName>
</protein>